<keyword evidence="5" id="KW-0274">FAD</keyword>
<gene>
    <name evidence="12" type="ORF">GPM918_LOCUS35234</name>
    <name evidence="13" type="ORF">SRO942_LOCUS35951</name>
</gene>
<protein>
    <recommendedName>
        <fullName evidence="9">D-lactate dehydrogenase (cytochrome)</fullName>
        <ecNumber evidence="9">1.1.2.4</ecNumber>
    </recommendedName>
</protein>
<evidence type="ECO:0000256" key="3">
    <source>
        <dbReference type="ARBA" id="ARBA00008000"/>
    </source>
</evidence>
<dbReference type="GO" id="GO:1903457">
    <property type="term" value="P:lactate catabolic process"/>
    <property type="evidence" value="ECO:0007669"/>
    <property type="project" value="TreeGrafter"/>
</dbReference>
<dbReference type="PANTHER" id="PTHR11748">
    <property type="entry name" value="D-LACTATE DEHYDROGENASE"/>
    <property type="match status" value="1"/>
</dbReference>
<dbReference type="Pfam" id="PF02913">
    <property type="entry name" value="FAD-oxidase_C"/>
    <property type="match status" value="1"/>
</dbReference>
<dbReference type="Proteomes" id="UP000663829">
    <property type="component" value="Unassembled WGS sequence"/>
</dbReference>
<dbReference type="SUPFAM" id="SSF55103">
    <property type="entry name" value="FAD-linked oxidases, C-terminal domain"/>
    <property type="match status" value="1"/>
</dbReference>
<keyword evidence="10" id="KW-0812">Transmembrane</keyword>
<evidence type="ECO:0000313" key="14">
    <source>
        <dbReference type="Proteomes" id="UP000663829"/>
    </source>
</evidence>
<comment type="subcellular location">
    <subcellularLocation>
        <location evidence="2">Mitochondrion</location>
    </subcellularLocation>
</comment>
<dbReference type="InterPro" id="IPR016171">
    <property type="entry name" value="Vanillyl_alc_oxidase_C-sub2"/>
</dbReference>
<dbReference type="Gene3D" id="3.30.70.2740">
    <property type="match status" value="1"/>
</dbReference>
<dbReference type="Pfam" id="PF01565">
    <property type="entry name" value="FAD_binding_4"/>
    <property type="match status" value="1"/>
</dbReference>
<dbReference type="InterPro" id="IPR004113">
    <property type="entry name" value="FAD-bd_oxidored_4_C"/>
</dbReference>
<dbReference type="OrthoDB" id="5332616at2759"/>
<dbReference type="Gene3D" id="1.10.45.10">
    <property type="entry name" value="Vanillyl-alcohol Oxidase, Chain A, domain 4"/>
    <property type="match status" value="1"/>
</dbReference>
<evidence type="ECO:0000313" key="12">
    <source>
        <dbReference type="EMBL" id="CAF1464964.1"/>
    </source>
</evidence>
<evidence type="ECO:0000256" key="7">
    <source>
        <dbReference type="ARBA" id="ARBA00023002"/>
    </source>
</evidence>
<evidence type="ECO:0000256" key="2">
    <source>
        <dbReference type="ARBA" id="ARBA00004173"/>
    </source>
</evidence>
<proteinExistence type="inferred from homology"/>
<organism evidence="12 14">
    <name type="scientific">Didymodactylos carnosus</name>
    <dbReference type="NCBI Taxonomy" id="1234261"/>
    <lineage>
        <taxon>Eukaryota</taxon>
        <taxon>Metazoa</taxon>
        <taxon>Spiralia</taxon>
        <taxon>Gnathifera</taxon>
        <taxon>Rotifera</taxon>
        <taxon>Eurotatoria</taxon>
        <taxon>Bdelloidea</taxon>
        <taxon>Philodinida</taxon>
        <taxon>Philodinidae</taxon>
        <taxon>Didymodactylos</taxon>
    </lineage>
</organism>
<evidence type="ECO:0000256" key="1">
    <source>
        <dbReference type="ARBA" id="ARBA00001974"/>
    </source>
</evidence>
<keyword evidence="14" id="KW-1185">Reference proteome</keyword>
<dbReference type="SUPFAM" id="SSF56176">
    <property type="entry name" value="FAD-binding/transporter-associated domain-like"/>
    <property type="match status" value="1"/>
</dbReference>
<keyword evidence="7" id="KW-0560">Oxidoreductase</keyword>
<dbReference type="Gene3D" id="3.30.465.10">
    <property type="match status" value="1"/>
</dbReference>
<dbReference type="FunFam" id="1.10.45.10:FF:000001">
    <property type="entry name" value="D-lactate dehydrogenase mitochondrial"/>
    <property type="match status" value="1"/>
</dbReference>
<evidence type="ECO:0000256" key="8">
    <source>
        <dbReference type="ARBA" id="ARBA00023128"/>
    </source>
</evidence>
<evidence type="ECO:0000256" key="9">
    <source>
        <dbReference type="ARBA" id="ARBA00038897"/>
    </source>
</evidence>
<comment type="cofactor">
    <cofactor evidence="1">
        <name>FAD</name>
        <dbReference type="ChEBI" id="CHEBI:57692"/>
    </cofactor>
</comment>
<accession>A0A815QLH7</accession>
<feature type="transmembrane region" description="Helical" evidence="10">
    <location>
        <begin position="21"/>
        <end position="41"/>
    </location>
</feature>
<comment type="similarity">
    <text evidence="3">Belongs to the FAD-binding oxidoreductase/transferase type 4 family.</text>
</comment>
<keyword evidence="10" id="KW-1133">Transmembrane helix</keyword>
<dbReference type="GO" id="GO:0071949">
    <property type="term" value="F:FAD binding"/>
    <property type="evidence" value="ECO:0007669"/>
    <property type="project" value="InterPro"/>
</dbReference>
<dbReference type="GO" id="GO:0008720">
    <property type="term" value="F:D-lactate dehydrogenase (NAD+) activity"/>
    <property type="evidence" value="ECO:0007669"/>
    <property type="project" value="TreeGrafter"/>
</dbReference>
<evidence type="ECO:0000256" key="5">
    <source>
        <dbReference type="ARBA" id="ARBA00022827"/>
    </source>
</evidence>
<reference evidence="12" key="1">
    <citation type="submission" date="2021-02" db="EMBL/GenBank/DDBJ databases">
        <authorList>
            <person name="Nowell W R."/>
        </authorList>
    </citation>
    <scope>NUCLEOTIDE SEQUENCE</scope>
</reference>
<dbReference type="PROSITE" id="PS51387">
    <property type="entry name" value="FAD_PCMH"/>
    <property type="match status" value="1"/>
</dbReference>
<evidence type="ECO:0000259" key="11">
    <source>
        <dbReference type="PROSITE" id="PS51387"/>
    </source>
</evidence>
<keyword evidence="8" id="KW-0496">Mitochondrion</keyword>
<dbReference type="GO" id="GO:0005739">
    <property type="term" value="C:mitochondrion"/>
    <property type="evidence" value="ECO:0007669"/>
    <property type="project" value="UniProtKB-SubCell"/>
</dbReference>
<dbReference type="InterPro" id="IPR006094">
    <property type="entry name" value="Oxid_FAD_bind_N"/>
</dbReference>
<dbReference type="InterPro" id="IPR036318">
    <property type="entry name" value="FAD-bd_PCMH-like_sf"/>
</dbReference>
<dbReference type="FunFam" id="3.30.70.2740:FF:000001">
    <property type="entry name" value="D-lactate dehydrogenase mitochondrial"/>
    <property type="match status" value="1"/>
</dbReference>
<dbReference type="Proteomes" id="UP000681722">
    <property type="component" value="Unassembled WGS sequence"/>
</dbReference>
<dbReference type="GO" id="GO:0004458">
    <property type="term" value="F:D-lactate dehydrogenase (cytochrome) activity"/>
    <property type="evidence" value="ECO:0007669"/>
    <property type="project" value="UniProtKB-EC"/>
</dbReference>
<sequence length="533" mass="57491">MRIRINRIEHSHSTNINKTANRSLTLIVTTISATAAATLLLHQKSHLAAEVDGAATAIKSANGMAGSTPASSTLPSEACKELSSLLGSRFTMDKDDCSAHANDSSSYHSGPLPAAVAYPMSTEEVSKIAQIASKYKFILVPYGSGTSLEGHTSAPNNGSLTVDMSHMQRILKIHAEDMQVTVEPGVSYHHLNDELKSTGLYFPVDPGPGASIGGMVGTSCSGTNAVRYGTMKFNVVNVTVVLADGTIIKTAQRARKSSAGYDLTRLFIGSEGTLGIITEVTLKLHNIPEQTAVAICQFDSIKSAAAAASAIERNGAQLGCIELLDDVCIRIVNAYSNFTYAEKPSIFFKFHGSKGSVADDISKVESIVKSHMALGPLVYTSDPIECNRIWDARKQALWATMAYRPNGRVWTTDVCVPISRLAECIDETKRDIQQHPQFIAPIVGHVGDGNFHVLMCIDPSDPSEMKIASTINSRMIERAISMEGTCTGEHGVGIGKREYLERELGIESVELMRKLKRTIDPLNIMNPGKIFFS</sequence>
<evidence type="ECO:0000313" key="13">
    <source>
        <dbReference type="EMBL" id="CAF4334342.1"/>
    </source>
</evidence>
<evidence type="ECO:0000256" key="6">
    <source>
        <dbReference type="ARBA" id="ARBA00022946"/>
    </source>
</evidence>
<evidence type="ECO:0000256" key="10">
    <source>
        <dbReference type="SAM" id="Phobius"/>
    </source>
</evidence>
<feature type="domain" description="FAD-binding PCMH-type" evidence="11">
    <location>
        <begin position="109"/>
        <end position="287"/>
    </location>
</feature>
<dbReference type="InterPro" id="IPR016164">
    <property type="entry name" value="FAD-linked_Oxase-like_C"/>
</dbReference>
<dbReference type="InterPro" id="IPR016166">
    <property type="entry name" value="FAD-bd_PCMH"/>
</dbReference>
<dbReference type="InterPro" id="IPR016169">
    <property type="entry name" value="FAD-bd_PCMH_sub2"/>
</dbReference>
<dbReference type="EMBL" id="CAJNOQ010020218">
    <property type="protein sequence ID" value="CAF1464964.1"/>
    <property type="molecule type" value="Genomic_DNA"/>
</dbReference>
<dbReference type="PANTHER" id="PTHR11748:SF111">
    <property type="entry name" value="D-LACTATE DEHYDROGENASE, MITOCHONDRIAL-RELATED"/>
    <property type="match status" value="1"/>
</dbReference>
<keyword evidence="4" id="KW-0285">Flavoprotein</keyword>
<name>A0A815QLH7_9BILA</name>
<dbReference type="EMBL" id="CAJOBC010085683">
    <property type="protein sequence ID" value="CAF4334342.1"/>
    <property type="molecule type" value="Genomic_DNA"/>
</dbReference>
<keyword evidence="10" id="KW-0472">Membrane</keyword>
<comment type="caution">
    <text evidence="12">The sequence shown here is derived from an EMBL/GenBank/DDBJ whole genome shotgun (WGS) entry which is preliminary data.</text>
</comment>
<dbReference type="FunFam" id="3.30.465.10:FF:000014">
    <property type="entry name" value="D-lactate dehydrogenase (Cytochrome), putative"/>
    <property type="match status" value="1"/>
</dbReference>
<dbReference type="EC" id="1.1.2.4" evidence="9"/>
<keyword evidence="6" id="KW-0809">Transit peptide</keyword>
<dbReference type="AlphaFoldDB" id="A0A815QLH7"/>
<evidence type="ECO:0000256" key="4">
    <source>
        <dbReference type="ARBA" id="ARBA00022630"/>
    </source>
</evidence>